<feature type="region of interest" description="Disordered" evidence="1">
    <location>
        <begin position="28"/>
        <end position="56"/>
    </location>
</feature>
<dbReference type="RefSeq" id="WP_324277601.1">
    <property type="nucleotide sequence ID" value="NZ_CP141261.1"/>
</dbReference>
<sequence>MLESHSTAADTASVIAARQLAQEAQRRRALSELRRRSRRPLYVPPLPAARKESAPE</sequence>
<evidence type="ECO:0000313" key="3">
    <source>
        <dbReference type="Proteomes" id="UP001324287"/>
    </source>
</evidence>
<evidence type="ECO:0000256" key="1">
    <source>
        <dbReference type="SAM" id="MobiDB-lite"/>
    </source>
</evidence>
<accession>A0ABZ1B9C2</accession>
<organism evidence="2 3">
    <name type="scientific">Blastococcus brunescens</name>
    <dbReference type="NCBI Taxonomy" id="1564165"/>
    <lineage>
        <taxon>Bacteria</taxon>
        <taxon>Bacillati</taxon>
        <taxon>Actinomycetota</taxon>
        <taxon>Actinomycetes</taxon>
        <taxon>Geodermatophilales</taxon>
        <taxon>Geodermatophilaceae</taxon>
        <taxon>Blastococcus</taxon>
    </lineage>
</organism>
<gene>
    <name evidence="2" type="ORF">U6N30_13020</name>
</gene>
<reference evidence="2 3" key="1">
    <citation type="submission" date="2023-12" db="EMBL/GenBank/DDBJ databases">
        <title>Blastococcus brunescens sp. nov., an actonobacterium isolated from sandstone collected in sahara desert.</title>
        <authorList>
            <person name="Gtari M."/>
            <person name="Ghodhbane F."/>
        </authorList>
    </citation>
    <scope>NUCLEOTIDE SEQUENCE [LARGE SCALE GENOMIC DNA]</scope>
    <source>
        <strain evidence="2 3">BMG 8361</strain>
    </source>
</reference>
<dbReference type="Proteomes" id="UP001324287">
    <property type="component" value="Chromosome"/>
</dbReference>
<proteinExistence type="predicted"/>
<evidence type="ECO:0000313" key="2">
    <source>
        <dbReference type="EMBL" id="WRL66286.1"/>
    </source>
</evidence>
<keyword evidence="3" id="KW-1185">Reference proteome</keyword>
<name>A0ABZ1B9C2_9ACTN</name>
<protein>
    <submittedName>
        <fullName evidence="2">Uncharacterized protein</fullName>
    </submittedName>
</protein>
<dbReference type="EMBL" id="CP141261">
    <property type="protein sequence ID" value="WRL66286.1"/>
    <property type="molecule type" value="Genomic_DNA"/>
</dbReference>